<dbReference type="Pfam" id="PF22794">
    <property type="entry name" value="jr-ZPR1"/>
    <property type="match status" value="1"/>
</dbReference>
<evidence type="ECO:0000256" key="1">
    <source>
        <dbReference type="ARBA" id="ARBA00038101"/>
    </source>
</evidence>
<dbReference type="Gene3D" id="1.25.40.10">
    <property type="entry name" value="Tetratricopeptide repeat domain"/>
    <property type="match status" value="4"/>
</dbReference>
<dbReference type="PROSITE" id="PS50005">
    <property type="entry name" value="TPR"/>
    <property type="match status" value="1"/>
</dbReference>
<keyword evidence="2" id="KW-0802">TPR repeat</keyword>
<evidence type="ECO:0000313" key="5">
    <source>
        <dbReference type="Proteomes" id="UP001470230"/>
    </source>
</evidence>
<dbReference type="InterPro" id="IPR006597">
    <property type="entry name" value="Sel1-like"/>
</dbReference>
<dbReference type="Gene3D" id="1.10.510.10">
    <property type="entry name" value="Transferase(Phosphotransferase) domain 1"/>
    <property type="match status" value="1"/>
</dbReference>
<comment type="caution">
    <text evidence="4">The sequence shown here is derived from an EMBL/GenBank/DDBJ whole genome shotgun (WGS) entry which is preliminary data.</text>
</comment>
<evidence type="ECO:0000256" key="2">
    <source>
        <dbReference type="PROSITE-ProRule" id="PRU00339"/>
    </source>
</evidence>
<dbReference type="Proteomes" id="UP001470230">
    <property type="component" value="Unassembled WGS sequence"/>
</dbReference>
<sequence>MQASEEINNFCKYFTKSLITNGFVQSTIIPIAGYIIRRFYCPTEYFKDRSFFIFNHSNRFEKPNIYEKISYIFFTEQPDISQVTQFLFEIMQYDKNSTCIVKKEFSKNDFIHLRRIDANSKATFMLAIHRESFYLLVIKYVFVSMENLKNVDHEINFCESYKNRCLVPFYGFVKNDGKIIGFVYEFMANGSLDSYLSKNIQYKDIFIMMTINRLCQGIFYLHSNFLVHRDLKPSNILVNNDLLPFISDFETIRKPIDEVDFPSGETMSNDLGTPLYSSPEQDFGEYVSYPSDIYSFGLIIYYMYEMRDMWSHEILSKSSKKFLRAKPMTNGPINIKKIYEDCVKLSIKERPTITEIIGKLIDDFYNAQDKPIQSYNDKIKLLKDNIFIENIIICKIYYEYINKNTKKSDSDQVFNKLDPFFAFVQLFERGLIFEEKGSSQKMDLYEISAQNNNPDSLFNLGIKYYFGLNIEKNIEKSIEYFEAAAKLNHHHALNSMGYFYLEGIGVKKDYLKAKEYFEKSANQYNSTALYNLGAIFESGKGVKQDYGMAFKYYSLSAKLNNPRAQNSLGIYYDKGCGIKSDYSKAIAYYKLSAEQNYSYAWINLADLYKNGVVFAIDTLKARYYYELAAQQFNHFAYLSLGNLYAKYYVKDYLKARYYYEKACEYGNTEAYFHLGYLYKKGLGVEQNYKKAKDYYEISASYNNPNAYFELGELYKNGFGVKINYLYAKNYYEKSSELGNPAAYFNLAEFYSNGDINDVNYEKSIQYYMKCIEIPRNYFKIYDKKPKSYSFSYMHFTYINHSYNNIGLIYMTVFDNIEKAGNFFKSAAFSEYPFAENNYGLFLQFYMNKLDNAKIWYERSSKHNFAIAEYNLGHFYEEKGDVKKSIEYYCKASEDEAKPLIYHNKQHFDKRLEISKIFVVCFTNLKLVNIFFSLSNFEKAKKYFIKSIDILTKNDSNYRFYLKLNKTKKDNIFSYLKEFILNFPLFNLTIFKDTKNTREDLKRELLNSETVKIKIPEIDFELTSGTLGGKFTTVEGLLVEIQKNLRDILDIDRNQFNDKYLLIKKQKNVQKDNEFSNINEQNYFIEIDNDIVFESASDLFDYIIQNNDLKKVFINEIIDIINAMNLILYTKPFSILFGRIDIMKNKK</sequence>
<name>A0ABR2GSR7_9EUKA</name>
<dbReference type="InterPro" id="IPR000719">
    <property type="entry name" value="Prot_kinase_dom"/>
</dbReference>
<dbReference type="EMBL" id="JAPFFF010000062">
    <property type="protein sequence ID" value="KAK8836978.1"/>
    <property type="molecule type" value="Genomic_DNA"/>
</dbReference>
<dbReference type="SUPFAM" id="SSF81901">
    <property type="entry name" value="HCP-like"/>
    <property type="match status" value="3"/>
</dbReference>
<dbReference type="GO" id="GO:0016301">
    <property type="term" value="F:kinase activity"/>
    <property type="evidence" value="ECO:0007669"/>
    <property type="project" value="UniProtKB-KW"/>
</dbReference>
<evidence type="ECO:0000259" key="3">
    <source>
        <dbReference type="PROSITE" id="PS50011"/>
    </source>
</evidence>
<dbReference type="SMART" id="SM00028">
    <property type="entry name" value="TPR"/>
    <property type="match status" value="6"/>
</dbReference>
<keyword evidence="4" id="KW-0675">Receptor</keyword>
<dbReference type="PROSITE" id="PS00108">
    <property type="entry name" value="PROTEIN_KINASE_ST"/>
    <property type="match status" value="1"/>
</dbReference>
<dbReference type="SMART" id="SM00220">
    <property type="entry name" value="S_TKc"/>
    <property type="match status" value="1"/>
</dbReference>
<dbReference type="SMART" id="SM00671">
    <property type="entry name" value="SEL1"/>
    <property type="match status" value="11"/>
</dbReference>
<dbReference type="PROSITE" id="PS50011">
    <property type="entry name" value="PROTEIN_KINASE_DOM"/>
    <property type="match status" value="1"/>
</dbReference>
<dbReference type="InterPro" id="IPR008271">
    <property type="entry name" value="Ser/Thr_kinase_AS"/>
</dbReference>
<evidence type="ECO:0000313" key="4">
    <source>
        <dbReference type="EMBL" id="KAK8836978.1"/>
    </source>
</evidence>
<dbReference type="SMART" id="SM00709">
    <property type="entry name" value="Zpr1"/>
    <property type="match status" value="1"/>
</dbReference>
<dbReference type="PANTHER" id="PTHR11102">
    <property type="entry name" value="SEL-1-LIKE PROTEIN"/>
    <property type="match status" value="1"/>
</dbReference>
<protein>
    <submittedName>
        <fullName evidence="4">Interleukin-1 receptor-associated kinase 4</fullName>
    </submittedName>
</protein>
<dbReference type="Gene3D" id="2.60.120.1040">
    <property type="entry name" value="ZPR1, A/B domain"/>
    <property type="match status" value="1"/>
</dbReference>
<proteinExistence type="inferred from homology"/>
<dbReference type="InterPro" id="IPR042451">
    <property type="entry name" value="ZPR1_A/B_dom"/>
</dbReference>
<gene>
    <name evidence="4" type="ORF">M9Y10_037014</name>
</gene>
<dbReference type="InterPro" id="IPR004457">
    <property type="entry name" value="Znf_ZPR1"/>
</dbReference>
<organism evidence="4 5">
    <name type="scientific">Tritrichomonas musculus</name>
    <dbReference type="NCBI Taxonomy" id="1915356"/>
    <lineage>
        <taxon>Eukaryota</taxon>
        <taxon>Metamonada</taxon>
        <taxon>Parabasalia</taxon>
        <taxon>Tritrichomonadida</taxon>
        <taxon>Tritrichomonadidae</taxon>
        <taxon>Tritrichomonas</taxon>
    </lineage>
</organism>
<dbReference type="Pfam" id="PF00069">
    <property type="entry name" value="Pkinase"/>
    <property type="match status" value="1"/>
</dbReference>
<reference evidence="4 5" key="1">
    <citation type="submission" date="2024-04" db="EMBL/GenBank/DDBJ databases">
        <title>Tritrichomonas musculus Genome.</title>
        <authorList>
            <person name="Alves-Ferreira E."/>
            <person name="Grigg M."/>
            <person name="Lorenzi H."/>
            <person name="Galac M."/>
        </authorList>
    </citation>
    <scope>NUCLEOTIDE SEQUENCE [LARGE SCALE GENOMIC DNA]</scope>
    <source>
        <strain evidence="4 5">EAF2021</strain>
    </source>
</reference>
<dbReference type="PANTHER" id="PTHR11102:SF147">
    <property type="entry name" value="SEL1L ADAPTOR SUBUNIT OF ERAD E3 UBIQUITIN LIGASE"/>
    <property type="match status" value="1"/>
</dbReference>
<dbReference type="InterPro" id="IPR050767">
    <property type="entry name" value="Sel1_AlgK"/>
</dbReference>
<keyword evidence="5" id="KW-1185">Reference proteome</keyword>
<dbReference type="InterPro" id="IPR019734">
    <property type="entry name" value="TPR_rpt"/>
</dbReference>
<dbReference type="InterPro" id="IPR011990">
    <property type="entry name" value="TPR-like_helical_dom_sf"/>
</dbReference>
<keyword evidence="4" id="KW-0808">Transferase</keyword>
<dbReference type="Pfam" id="PF08238">
    <property type="entry name" value="Sel1"/>
    <property type="match status" value="10"/>
</dbReference>
<dbReference type="InterPro" id="IPR056180">
    <property type="entry name" value="ZPR1_jr_dom"/>
</dbReference>
<keyword evidence="4" id="KW-0418">Kinase</keyword>
<accession>A0ABR2GSR7</accession>
<dbReference type="InterPro" id="IPR011009">
    <property type="entry name" value="Kinase-like_dom_sf"/>
</dbReference>
<dbReference type="SUPFAM" id="SSF56112">
    <property type="entry name" value="Protein kinase-like (PK-like)"/>
    <property type="match status" value="1"/>
</dbReference>
<feature type="repeat" description="TPR" evidence="2">
    <location>
        <begin position="865"/>
        <end position="898"/>
    </location>
</feature>
<feature type="domain" description="Protein kinase" evidence="3">
    <location>
        <begin position="110"/>
        <end position="365"/>
    </location>
</feature>
<comment type="similarity">
    <text evidence="1">Belongs to the sel-1 family.</text>
</comment>